<reference evidence="2" key="1">
    <citation type="journal article" date="2021" name="J. Hered.">
        <title>Genome Assembly of Salicaceae Populus deltoides (Eastern Cottonwood) I-69 Based on Nanopore Sequencing and Hi-C Technologies.</title>
        <authorList>
            <person name="Bai S."/>
            <person name="Wu H."/>
            <person name="Zhang J."/>
            <person name="Pan Z."/>
            <person name="Zhao W."/>
            <person name="Li Z."/>
            <person name="Tong C."/>
        </authorList>
    </citation>
    <scope>NUCLEOTIDE SEQUENCE</scope>
    <source>
        <tissue evidence="2">Leaf</tissue>
    </source>
</reference>
<accession>A0A8T2ZB07</accession>
<evidence type="ECO:0000313" key="2">
    <source>
        <dbReference type="EMBL" id="KAH8514529.1"/>
    </source>
</evidence>
<proteinExistence type="predicted"/>
<protein>
    <submittedName>
        <fullName evidence="2">Uncharacterized protein</fullName>
    </submittedName>
</protein>
<keyword evidence="3" id="KW-1185">Reference proteome</keyword>
<organism evidence="2 3">
    <name type="scientific">Populus deltoides</name>
    <name type="common">Eastern poplar</name>
    <name type="synonym">Eastern cottonwood</name>
    <dbReference type="NCBI Taxonomy" id="3696"/>
    <lineage>
        <taxon>Eukaryota</taxon>
        <taxon>Viridiplantae</taxon>
        <taxon>Streptophyta</taxon>
        <taxon>Embryophyta</taxon>
        <taxon>Tracheophyta</taxon>
        <taxon>Spermatophyta</taxon>
        <taxon>Magnoliopsida</taxon>
        <taxon>eudicotyledons</taxon>
        <taxon>Gunneridae</taxon>
        <taxon>Pentapetalae</taxon>
        <taxon>rosids</taxon>
        <taxon>fabids</taxon>
        <taxon>Malpighiales</taxon>
        <taxon>Salicaceae</taxon>
        <taxon>Saliceae</taxon>
        <taxon>Populus</taxon>
    </lineage>
</organism>
<evidence type="ECO:0000313" key="3">
    <source>
        <dbReference type="Proteomes" id="UP000807159"/>
    </source>
</evidence>
<dbReference type="EMBL" id="JACEGQ020000003">
    <property type="protein sequence ID" value="KAH8514529.1"/>
    <property type="molecule type" value="Genomic_DNA"/>
</dbReference>
<comment type="caution">
    <text evidence="2">The sequence shown here is derived from an EMBL/GenBank/DDBJ whole genome shotgun (WGS) entry which is preliminary data.</text>
</comment>
<sequence>MSGAAHEGRPSSMFPMETGKRRMMLEEQTMAEVKIPSATASLEENTATTGDGEEIGKGDDWDQLLVQRRDWSHYWIVATASTCFQWLRGCESAMGAGAEDDAVVEVGDGCVLRGCWTVRGESGGDGDKPKRKKERMRLWFSYCSGDRGKMCFGFENADGKGSVRLKMGGQERV</sequence>
<dbReference type="Proteomes" id="UP000807159">
    <property type="component" value="Chromosome 3"/>
</dbReference>
<dbReference type="AlphaFoldDB" id="A0A8T2ZB07"/>
<name>A0A8T2ZB07_POPDE</name>
<gene>
    <name evidence="2" type="ORF">H0E87_007389</name>
</gene>
<evidence type="ECO:0000256" key="1">
    <source>
        <dbReference type="SAM" id="MobiDB-lite"/>
    </source>
</evidence>
<feature type="compositionally biased region" description="Polar residues" evidence="1">
    <location>
        <begin position="38"/>
        <end position="49"/>
    </location>
</feature>
<feature type="region of interest" description="Disordered" evidence="1">
    <location>
        <begin position="38"/>
        <end position="58"/>
    </location>
</feature>